<evidence type="ECO:0000313" key="2">
    <source>
        <dbReference type="EMBL" id="SEQ94773.1"/>
    </source>
</evidence>
<accession>A0A1H9K776</accession>
<dbReference type="OrthoDB" id="195779at2157"/>
<gene>
    <name evidence="2" type="ORF">SAMN04489841_2820</name>
</gene>
<dbReference type="RefSeq" id="WP_175480141.1">
    <property type="nucleotide sequence ID" value="NZ_FOFD01000003.1"/>
</dbReference>
<evidence type="ECO:0000256" key="1">
    <source>
        <dbReference type="SAM" id="Phobius"/>
    </source>
</evidence>
<name>A0A1H9K776_9EURY</name>
<dbReference type="AlphaFoldDB" id="A0A1H9K776"/>
<protein>
    <submittedName>
        <fullName evidence="2">Uncharacterized protein</fullName>
    </submittedName>
</protein>
<dbReference type="EMBL" id="FOFD01000003">
    <property type="protein sequence ID" value="SEQ94773.1"/>
    <property type="molecule type" value="Genomic_DNA"/>
</dbReference>
<keyword evidence="1" id="KW-1133">Transmembrane helix</keyword>
<keyword evidence="3" id="KW-1185">Reference proteome</keyword>
<sequence>MAGLIQRTAQAVDDTWQSIWHRSSRAEKIVIAIALLVTGLAIPVIPIVWIARIVAN</sequence>
<keyword evidence="1" id="KW-0472">Membrane</keyword>
<dbReference type="Proteomes" id="UP000199114">
    <property type="component" value="Unassembled WGS sequence"/>
</dbReference>
<keyword evidence="1" id="KW-0812">Transmembrane</keyword>
<organism evidence="2 3">
    <name type="scientific">Natrinema salaciae</name>
    <dbReference type="NCBI Taxonomy" id="1186196"/>
    <lineage>
        <taxon>Archaea</taxon>
        <taxon>Methanobacteriati</taxon>
        <taxon>Methanobacteriota</taxon>
        <taxon>Stenosarchaea group</taxon>
        <taxon>Halobacteria</taxon>
        <taxon>Halobacteriales</taxon>
        <taxon>Natrialbaceae</taxon>
        <taxon>Natrinema</taxon>
    </lineage>
</organism>
<proteinExistence type="predicted"/>
<reference evidence="3" key="1">
    <citation type="submission" date="2016-10" db="EMBL/GenBank/DDBJ databases">
        <authorList>
            <person name="Varghese N."/>
            <person name="Submissions S."/>
        </authorList>
    </citation>
    <scope>NUCLEOTIDE SEQUENCE [LARGE SCALE GENOMIC DNA]</scope>
    <source>
        <strain evidence="3">DSM 25055</strain>
    </source>
</reference>
<feature type="transmembrane region" description="Helical" evidence="1">
    <location>
        <begin position="29"/>
        <end position="51"/>
    </location>
</feature>
<evidence type="ECO:0000313" key="3">
    <source>
        <dbReference type="Proteomes" id="UP000199114"/>
    </source>
</evidence>